<reference evidence="2 3" key="1">
    <citation type="submission" date="2019-09" db="EMBL/GenBank/DDBJ databases">
        <title>Wenzhouxiangella sp. Genome sequencing and assembly.</title>
        <authorList>
            <person name="Zhang R."/>
        </authorList>
    </citation>
    <scope>NUCLEOTIDE SEQUENCE [LARGE SCALE GENOMIC DNA]</scope>
    <source>
        <strain evidence="2 3">W260</strain>
    </source>
</reference>
<evidence type="ECO:0000256" key="1">
    <source>
        <dbReference type="SAM" id="MobiDB-lite"/>
    </source>
</evidence>
<evidence type="ECO:0008006" key="4">
    <source>
        <dbReference type="Google" id="ProtNLM"/>
    </source>
</evidence>
<evidence type="ECO:0000313" key="2">
    <source>
        <dbReference type="EMBL" id="KAA9132565.1"/>
    </source>
</evidence>
<dbReference type="AlphaFoldDB" id="A0A5N0TC13"/>
<evidence type="ECO:0000313" key="3">
    <source>
        <dbReference type="Proteomes" id="UP000325372"/>
    </source>
</evidence>
<protein>
    <recommendedName>
        <fullName evidence="4">DUF2946 domain-containing protein</fullName>
    </recommendedName>
</protein>
<keyword evidence="3" id="KW-1185">Reference proteome</keyword>
<feature type="region of interest" description="Disordered" evidence="1">
    <location>
        <begin position="53"/>
        <end position="89"/>
    </location>
</feature>
<dbReference type="EMBL" id="VYXP01000003">
    <property type="protein sequence ID" value="KAA9132565.1"/>
    <property type="molecule type" value="Genomic_DNA"/>
</dbReference>
<organism evidence="2 3">
    <name type="scientific">Marinihelvus fidelis</name>
    <dbReference type="NCBI Taxonomy" id="2613842"/>
    <lineage>
        <taxon>Bacteria</taxon>
        <taxon>Pseudomonadati</taxon>
        <taxon>Pseudomonadota</taxon>
        <taxon>Gammaproteobacteria</taxon>
        <taxon>Chromatiales</taxon>
        <taxon>Wenzhouxiangellaceae</taxon>
        <taxon>Marinihelvus</taxon>
    </lineage>
</organism>
<name>A0A5N0TC13_9GAMM</name>
<feature type="compositionally biased region" description="Basic and acidic residues" evidence="1">
    <location>
        <begin position="70"/>
        <end position="79"/>
    </location>
</feature>
<dbReference type="Proteomes" id="UP000325372">
    <property type="component" value="Unassembled WGS sequence"/>
</dbReference>
<sequence length="146" mass="15635">MTVRRTHSRARHWGWCIALACLLVRAMVPAGFMPGDLLAGQFAAPCPTGFPAAFFTDEPGQPAQAHHHDHGQAQDRGDGDDTPLDAQSLDNACPLGSALQAAAALPEVLPLIAHVEPVRPLFSYHTKVIPLRRNSGHRSRAPPLAS</sequence>
<comment type="caution">
    <text evidence="2">The sequence shown here is derived from an EMBL/GenBank/DDBJ whole genome shotgun (WGS) entry which is preliminary data.</text>
</comment>
<gene>
    <name evidence="2" type="ORF">F3N42_04920</name>
</gene>
<dbReference type="RefSeq" id="WP_150863274.1">
    <property type="nucleotide sequence ID" value="NZ_VYXP01000003.1"/>
</dbReference>
<accession>A0A5N0TC13</accession>
<proteinExistence type="predicted"/>